<dbReference type="HOGENOM" id="CLU_612568_0_0_1"/>
<feature type="region of interest" description="Disordered" evidence="1">
    <location>
        <begin position="360"/>
        <end position="448"/>
    </location>
</feature>
<feature type="compositionally biased region" description="Acidic residues" evidence="1">
    <location>
        <begin position="424"/>
        <end position="434"/>
    </location>
</feature>
<feature type="compositionally biased region" description="Basic and acidic residues" evidence="1">
    <location>
        <begin position="307"/>
        <end position="337"/>
    </location>
</feature>
<evidence type="ECO:0000256" key="1">
    <source>
        <dbReference type="SAM" id="MobiDB-lite"/>
    </source>
</evidence>
<accession>A0A067T361</accession>
<name>A0A067T361_GALM3</name>
<evidence type="ECO:0000313" key="3">
    <source>
        <dbReference type="Proteomes" id="UP000027222"/>
    </source>
</evidence>
<keyword evidence="3" id="KW-1185">Reference proteome</keyword>
<feature type="compositionally biased region" description="Polar residues" evidence="1">
    <location>
        <begin position="368"/>
        <end position="396"/>
    </location>
</feature>
<proteinExistence type="predicted"/>
<dbReference type="Proteomes" id="UP000027222">
    <property type="component" value="Unassembled WGS sequence"/>
</dbReference>
<protein>
    <submittedName>
        <fullName evidence="2">Uncharacterized protein</fullName>
    </submittedName>
</protein>
<evidence type="ECO:0000313" key="2">
    <source>
        <dbReference type="EMBL" id="KDR76777.1"/>
    </source>
</evidence>
<dbReference type="EMBL" id="KL142378">
    <property type="protein sequence ID" value="KDR76777.1"/>
    <property type="molecule type" value="Genomic_DNA"/>
</dbReference>
<feature type="compositionally biased region" description="Acidic residues" evidence="1">
    <location>
        <begin position="397"/>
        <end position="409"/>
    </location>
</feature>
<reference evidence="3" key="1">
    <citation type="journal article" date="2014" name="Proc. Natl. Acad. Sci. U.S.A.">
        <title>Extensive sampling of basidiomycete genomes demonstrates inadequacy of the white-rot/brown-rot paradigm for wood decay fungi.</title>
        <authorList>
            <person name="Riley R."/>
            <person name="Salamov A.A."/>
            <person name="Brown D.W."/>
            <person name="Nagy L.G."/>
            <person name="Floudas D."/>
            <person name="Held B.W."/>
            <person name="Levasseur A."/>
            <person name="Lombard V."/>
            <person name="Morin E."/>
            <person name="Otillar R."/>
            <person name="Lindquist E.A."/>
            <person name="Sun H."/>
            <person name="LaButti K.M."/>
            <person name="Schmutz J."/>
            <person name="Jabbour D."/>
            <person name="Luo H."/>
            <person name="Baker S.E."/>
            <person name="Pisabarro A.G."/>
            <person name="Walton J.D."/>
            <person name="Blanchette R.A."/>
            <person name="Henrissat B."/>
            <person name="Martin F."/>
            <person name="Cullen D."/>
            <person name="Hibbett D.S."/>
            <person name="Grigoriev I.V."/>
        </authorList>
    </citation>
    <scope>NUCLEOTIDE SEQUENCE [LARGE SCALE GENOMIC DNA]</scope>
    <source>
        <strain evidence="3">CBS 339.88</strain>
    </source>
</reference>
<sequence>MPPLRLVSPDPDERLLETFEAREAYARLRLHLHMARLRTALRSAWDADRQPKTLNAREHIEDEIEQTLAYLGYCTVQGFRLRTPYLLQELAHTLLYPGRPRDRDNFLLPGSINMEYNSYEDSIILDTTEEHVYWWKYEGSPNEGRIVTRGILEDHFTDFWLTALDMEHKIRAGDMPRTQRTDLIVGCTQRRYDVPGFARRPPPPLSPDAGLPLAAPDCPSCVPLRKALDLAREKLGLSRQAVDRRIRDTQEAIELSSVRIGAYTALSQINLEYGEPFQGDDGLPPKYQALYPIHKWADPMDAVETEGEAKKGKGKQKDANNDGDSKLGESSGLHHIDNIPSTSQFTAARHSSRDAGEYFLTDDEVSGGSPSPDTSIPEGHNSTSSDSGFLTQGSDTESGEENYEYEDSNSEGIVGWEVGVESGDSNDESDEDDHNVDALDVQPADSDK</sequence>
<gene>
    <name evidence="2" type="ORF">GALMADRAFT_139658</name>
</gene>
<feature type="region of interest" description="Disordered" evidence="1">
    <location>
        <begin position="302"/>
        <end position="338"/>
    </location>
</feature>
<organism evidence="2 3">
    <name type="scientific">Galerina marginata (strain CBS 339.88)</name>
    <dbReference type="NCBI Taxonomy" id="685588"/>
    <lineage>
        <taxon>Eukaryota</taxon>
        <taxon>Fungi</taxon>
        <taxon>Dikarya</taxon>
        <taxon>Basidiomycota</taxon>
        <taxon>Agaricomycotina</taxon>
        <taxon>Agaricomycetes</taxon>
        <taxon>Agaricomycetidae</taxon>
        <taxon>Agaricales</taxon>
        <taxon>Agaricineae</taxon>
        <taxon>Strophariaceae</taxon>
        <taxon>Galerina</taxon>
    </lineage>
</organism>
<dbReference type="AlphaFoldDB" id="A0A067T361"/>
<dbReference type="OrthoDB" id="3068486at2759"/>